<dbReference type="AlphaFoldDB" id="A0AAW9QJN2"/>
<evidence type="ECO:0000256" key="1">
    <source>
        <dbReference type="ARBA" id="ARBA00001033"/>
    </source>
</evidence>
<evidence type="ECO:0000256" key="8">
    <source>
        <dbReference type="RuleBase" id="RU364068"/>
    </source>
</evidence>
<dbReference type="InterPro" id="IPR020583">
    <property type="entry name" value="Inositol_monoP_metal-BS"/>
</dbReference>
<dbReference type="Gene3D" id="3.40.190.80">
    <property type="match status" value="1"/>
</dbReference>
<dbReference type="GO" id="GO:0046872">
    <property type="term" value="F:metal ion binding"/>
    <property type="evidence" value="ECO:0007669"/>
    <property type="project" value="UniProtKB-KW"/>
</dbReference>
<comment type="caution">
    <text evidence="9">The sequence shown here is derived from an EMBL/GenBank/DDBJ whole genome shotgun (WGS) entry which is preliminary data.</text>
</comment>
<dbReference type="RefSeq" id="WP_332291804.1">
    <property type="nucleotide sequence ID" value="NZ_JAZIBG010000041.1"/>
</dbReference>
<dbReference type="EMBL" id="JAZIBG010000041">
    <property type="protein sequence ID" value="MEF7616338.1"/>
    <property type="molecule type" value="Genomic_DNA"/>
</dbReference>
<dbReference type="GO" id="GO:0046854">
    <property type="term" value="P:phosphatidylinositol phosphate biosynthetic process"/>
    <property type="evidence" value="ECO:0007669"/>
    <property type="project" value="InterPro"/>
</dbReference>
<dbReference type="PANTHER" id="PTHR20854:SF4">
    <property type="entry name" value="INOSITOL-1-MONOPHOSPHATASE-RELATED"/>
    <property type="match status" value="1"/>
</dbReference>
<dbReference type="InterPro" id="IPR020550">
    <property type="entry name" value="Inositol_monophosphatase_CS"/>
</dbReference>
<evidence type="ECO:0000313" key="9">
    <source>
        <dbReference type="EMBL" id="MEF7616338.1"/>
    </source>
</evidence>
<feature type="binding site" evidence="7">
    <location>
        <position position="92"/>
    </location>
    <ligand>
        <name>Mg(2+)</name>
        <dbReference type="ChEBI" id="CHEBI:18420"/>
        <label>1</label>
        <note>catalytic</note>
    </ligand>
</feature>
<dbReference type="GO" id="GO:0008934">
    <property type="term" value="F:inositol monophosphate 1-phosphatase activity"/>
    <property type="evidence" value="ECO:0007669"/>
    <property type="project" value="InterPro"/>
</dbReference>
<dbReference type="PROSITE" id="PS00630">
    <property type="entry name" value="IMP_2"/>
    <property type="match status" value="1"/>
</dbReference>
<evidence type="ECO:0000313" key="10">
    <source>
        <dbReference type="Proteomes" id="UP001336250"/>
    </source>
</evidence>
<dbReference type="CDD" id="cd01639">
    <property type="entry name" value="IMPase"/>
    <property type="match status" value="1"/>
</dbReference>
<evidence type="ECO:0000256" key="2">
    <source>
        <dbReference type="ARBA" id="ARBA00001946"/>
    </source>
</evidence>
<keyword evidence="4 7" id="KW-0479">Metal-binding</keyword>
<dbReference type="InterPro" id="IPR033942">
    <property type="entry name" value="IMPase"/>
</dbReference>
<evidence type="ECO:0000256" key="3">
    <source>
        <dbReference type="ARBA" id="ARBA00009759"/>
    </source>
</evidence>
<keyword evidence="5 8" id="KW-0378">Hydrolase</keyword>
<evidence type="ECO:0000256" key="7">
    <source>
        <dbReference type="PIRSR" id="PIRSR600760-2"/>
    </source>
</evidence>
<feature type="binding site" evidence="7">
    <location>
        <position position="217"/>
    </location>
    <ligand>
        <name>Mg(2+)</name>
        <dbReference type="ChEBI" id="CHEBI:18420"/>
        <label>1</label>
        <note>catalytic</note>
    </ligand>
</feature>
<dbReference type="GO" id="GO:0007165">
    <property type="term" value="P:signal transduction"/>
    <property type="evidence" value="ECO:0007669"/>
    <property type="project" value="TreeGrafter"/>
</dbReference>
<dbReference type="PRINTS" id="PR00377">
    <property type="entry name" value="IMPHPHTASES"/>
</dbReference>
<dbReference type="GO" id="GO:0006020">
    <property type="term" value="P:inositol metabolic process"/>
    <property type="evidence" value="ECO:0007669"/>
    <property type="project" value="TreeGrafter"/>
</dbReference>
<feature type="binding site" evidence="7">
    <location>
        <position position="71"/>
    </location>
    <ligand>
        <name>Mg(2+)</name>
        <dbReference type="ChEBI" id="CHEBI:18420"/>
        <label>1</label>
        <note>catalytic</note>
    </ligand>
</feature>
<evidence type="ECO:0000256" key="4">
    <source>
        <dbReference type="ARBA" id="ARBA00022723"/>
    </source>
</evidence>
<comment type="catalytic activity">
    <reaction evidence="1 8">
        <text>a myo-inositol phosphate + H2O = myo-inositol + phosphate</text>
        <dbReference type="Rhea" id="RHEA:24056"/>
        <dbReference type="ChEBI" id="CHEBI:15377"/>
        <dbReference type="ChEBI" id="CHEBI:17268"/>
        <dbReference type="ChEBI" id="CHEBI:43474"/>
        <dbReference type="ChEBI" id="CHEBI:84139"/>
        <dbReference type="EC" id="3.1.3.25"/>
    </reaction>
</comment>
<gene>
    <name evidence="9" type="ORF">V4F39_20655</name>
</gene>
<evidence type="ECO:0000256" key="6">
    <source>
        <dbReference type="ARBA" id="ARBA00022842"/>
    </source>
</evidence>
<dbReference type="EC" id="3.1.3.25" evidence="8"/>
<dbReference type="FunFam" id="3.30.540.10:FF:000003">
    <property type="entry name" value="Inositol-1-monophosphatase"/>
    <property type="match status" value="1"/>
</dbReference>
<keyword evidence="10" id="KW-1185">Reference proteome</keyword>
<feature type="binding site" evidence="7">
    <location>
        <position position="89"/>
    </location>
    <ligand>
        <name>Mg(2+)</name>
        <dbReference type="ChEBI" id="CHEBI:18420"/>
        <label>1</label>
        <note>catalytic</note>
    </ligand>
</feature>
<dbReference type="Gene3D" id="3.30.540.10">
    <property type="entry name" value="Fructose-1,6-Bisphosphatase, subunit A, domain 1"/>
    <property type="match status" value="1"/>
</dbReference>
<dbReference type="PROSITE" id="PS00629">
    <property type="entry name" value="IMP_1"/>
    <property type="match status" value="1"/>
</dbReference>
<comment type="cofactor">
    <cofactor evidence="2 7 8">
        <name>Mg(2+)</name>
        <dbReference type="ChEBI" id="CHEBI:18420"/>
    </cofactor>
</comment>
<keyword evidence="6 7" id="KW-0460">Magnesium</keyword>
<dbReference type="Proteomes" id="UP001336250">
    <property type="component" value="Unassembled WGS sequence"/>
</dbReference>
<protein>
    <recommendedName>
        <fullName evidence="8">Inositol-1-monophosphatase</fullName>
        <ecNumber evidence="8">3.1.3.25</ecNumber>
    </recommendedName>
</protein>
<evidence type="ECO:0000256" key="5">
    <source>
        <dbReference type="ARBA" id="ARBA00022801"/>
    </source>
</evidence>
<dbReference type="SUPFAM" id="SSF56655">
    <property type="entry name" value="Carbohydrate phosphatase"/>
    <property type="match status" value="1"/>
</dbReference>
<sequence>MSQTLHPMLNIAIKAARAAGSIINRASLDLELLKINHKGPNDFVTEVDQAAEQVIIDTLLQAYPGHGILAEESGRSQGAKDSEFVWIIDPLDGTTNFIHGFPVYAVSIALAHRGVVQQAVVYDPSRNDLFYASKGRGAFLNDKRLRVSRRTRLSDALIGTGFPFRRGDNFKRYIKMFEEIMQSCAGVRRPGAAALDLCYVAAGYYDGFFETGLNPWDIAAGSLMITEAGGLIGNFTGESDYLYQREVVAGNAKVYAQLVQILAPYTRVIKADEAAAEAASAGAEATPEQALAASLGLDAAAEPAAPAAPKRGPVRIRKQD</sequence>
<dbReference type="Pfam" id="PF00459">
    <property type="entry name" value="Inositol_P"/>
    <property type="match status" value="1"/>
</dbReference>
<feature type="binding site" evidence="7">
    <location>
        <position position="91"/>
    </location>
    <ligand>
        <name>Mg(2+)</name>
        <dbReference type="ChEBI" id="CHEBI:18420"/>
        <label>1</label>
        <note>catalytic</note>
    </ligand>
</feature>
<dbReference type="PANTHER" id="PTHR20854">
    <property type="entry name" value="INOSITOL MONOPHOSPHATASE"/>
    <property type="match status" value="1"/>
</dbReference>
<accession>A0AAW9QJN2</accession>
<dbReference type="PRINTS" id="PR01959">
    <property type="entry name" value="SBIMPHPHTASE"/>
</dbReference>
<proteinExistence type="inferred from homology"/>
<name>A0AAW9QJN2_9BURK</name>
<organism evidence="9 10">
    <name type="scientific">Aquincola agrisoli</name>
    <dbReference type="NCBI Taxonomy" id="3119538"/>
    <lineage>
        <taxon>Bacteria</taxon>
        <taxon>Pseudomonadati</taxon>
        <taxon>Pseudomonadota</taxon>
        <taxon>Betaproteobacteria</taxon>
        <taxon>Burkholderiales</taxon>
        <taxon>Sphaerotilaceae</taxon>
        <taxon>Aquincola</taxon>
    </lineage>
</organism>
<reference evidence="9 10" key="1">
    <citation type="submission" date="2024-02" db="EMBL/GenBank/DDBJ databases">
        <title>Genome sequence of Aquincola sp. MAHUQ-54.</title>
        <authorList>
            <person name="Huq M.A."/>
        </authorList>
    </citation>
    <scope>NUCLEOTIDE SEQUENCE [LARGE SCALE GENOMIC DNA]</scope>
    <source>
        <strain evidence="9 10">MAHUQ-54</strain>
    </source>
</reference>
<dbReference type="InterPro" id="IPR000760">
    <property type="entry name" value="Inositol_monophosphatase-like"/>
</dbReference>
<comment type="similarity">
    <text evidence="3 8">Belongs to the inositol monophosphatase superfamily.</text>
</comment>
<dbReference type="InterPro" id="IPR022337">
    <property type="entry name" value="Inositol_monophosphatase_SuhB"/>
</dbReference>